<keyword evidence="7" id="KW-1185">Reference proteome</keyword>
<evidence type="ECO:0000259" key="4">
    <source>
        <dbReference type="PROSITE" id="PS50042"/>
    </source>
</evidence>
<organism evidence="6 7">
    <name type="scientific">Ferruginivarius sediminum</name>
    <dbReference type="NCBI Taxonomy" id="2661937"/>
    <lineage>
        <taxon>Bacteria</taxon>
        <taxon>Pseudomonadati</taxon>
        <taxon>Pseudomonadota</taxon>
        <taxon>Alphaproteobacteria</taxon>
        <taxon>Rhodospirillales</taxon>
        <taxon>Rhodospirillaceae</taxon>
        <taxon>Ferruginivarius</taxon>
    </lineage>
</organism>
<proteinExistence type="predicted"/>
<dbReference type="GO" id="GO:0003700">
    <property type="term" value="F:DNA-binding transcription factor activity"/>
    <property type="evidence" value="ECO:0007669"/>
    <property type="project" value="TreeGrafter"/>
</dbReference>
<feature type="domain" description="Cyclic nucleotide-binding" evidence="4">
    <location>
        <begin position="18"/>
        <end position="138"/>
    </location>
</feature>
<feature type="domain" description="HTH crp-type" evidence="5">
    <location>
        <begin position="152"/>
        <end position="225"/>
    </location>
</feature>
<dbReference type="InterPro" id="IPR000595">
    <property type="entry name" value="cNMP-bd_dom"/>
</dbReference>
<dbReference type="PANTHER" id="PTHR24567">
    <property type="entry name" value="CRP FAMILY TRANSCRIPTIONAL REGULATORY PROTEIN"/>
    <property type="match status" value="1"/>
</dbReference>
<dbReference type="EMBL" id="QPMH01000015">
    <property type="protein sequence ID" value="RDD61130.1"/>
    <property type="molecule type" value="Genomic_DNA"/>
</dbReference>
<dbReference type="SUPFAM" id="SSF46785">
    <property type="entry name" value="Winged helix' DNA-binding domain"/>
    <property type="match status" value="1"/>
</dbReference>
<keyword evidence="2" id="KW-0238">DNA-binding</keyword>
<dbReference type="Gene3D" id="1.10.10.10">
    <property type="entry name" value="Winged helix-like DNA-binding domain superfamily/Winged helix DNA-binding domain"/>
    <property type="match status" value="1"/>
</dbReference>
<keyword evidence="1" id="KW-0805">Transcription regulation</keyword>
<dbReference type="InterPro" id="IPR014710">
    <property type="entry name" value="RmlC-like_jellyroll"/>
</dbReference>
<reference evidence="6 7" key="1">
    <citation type="submission" date="2018-07" db="EMBL/GenBank/DDBJ databases">
        <title>Venubactetium sediminum gen. nov., sp. nov., isolated from a marine solar saltern.</title>
        <authorList>
            <person name="Wang S."/>
        </authorList>
    </citation>
    <scope>NUCLEOTIDE SEQUENCE [LARGE SCALE GENOMIC DNA]</scope>
    <source>
        <strain evidence="6 7">WD2A32</strain>
    </source>
</reference>
<name>A0A369T734_9PROT</name>
<dbReference type="Pfam" id="PF00027">
    <property type="entry name" value="cNMP_binding"/>
    <property type="match status" value="1"/>
</dbReference>
<dbReference type="GO" id="GO:0005829">
    <property type="term" value="C:cytosol"/>
    <property type="evidence" value="ECO:0007669"/>
    <property type="project" value="TreeGrafter"/>
</dbReference>
<dbReference type="CDD" id="cd00038">
    <property type="entry name" value="CAP_ED"/>
    <property type="match status" value="1"/>
</dbReference>
<dbReference type="PANTHER" id="PTHR24567:SF74">
    <property type="entry name" value="HTH-TYPE TRANSCRIPTIONAL REGULATOR ARCR"/>
    <property type="match status" value="1"/>
</dbReference>
<dbReference type="SMART" id="SM00419">
    <property type="entry name" value="HTH_CRP"/>
    <property type="match status" value="1"/>
</dbReference>
<keyword evidence="3" id="KW-0804">Transcription</keyword>
<dbReference type="InterPro" id="IPR050397">
    <property type="entry name" value="Env_Response_Regulators"/>
</dbReference>
<dbReference type="InterPro" id="IPR018490">
    <property type="entry name" value="cNMP-bd_dom_sf"/>
</dbReference>
<dbReference type="PROSITE" id="PS51063">
    <property type="entry name" value="HTH_CRP_2"/>
    <property type="match status" value="1"/>
</dbReference>
<evidence type="ECO:0000256" key="2">
    <source>
        <dbReference type="ARBA" id="ARBA00023125"/>
    </source>
</evidence>
<sequence>MATTASAQAAHSLKNIELFRDCSDDERHRVEQRCRWRKYQPSDAIIERAANSHEVHFITSGRVRVVDHTASGKEVSFDDIDAGGIIGEMAAIDGGERSASVIAVQPTVTGALDQRTFLNVLADHPDVALAMMQRLTRIVRQSGERIMELSTLGAHNRVHAEMLRLARRAAGDEAERARIYPIPVHADIASRVSTTRETVARVLSDLTKHGLVKRDGNALVIDDIPALEEMVERVRST</sequence>
<accession>A0A369T734</accession>
<evidence type="ECO:0000313" key="7">
    <source>
        <dbReference type="Proteomes" id="UP000253941"/>
    </source>
</evidence>
<dbReference type="InterPro" id="IPR036388">
    <property type="entry name" value="WH-like_DNA-bd_sf"/>
</dbReference>
<dbReference type="RefSeq" id="WP_114582958.1">
    <property type="nucleotide sequence ID" value="NZ_QPMH01000015.1"/>
</dbReference>
<gene>
    <name evidence="6" type="ORF">DRB17_14640</name>
</gene>
<dbReference type="Proteomes" id="UP000253941">
    <property type="component" value="Unassembled WGS sequence"/>
</dbReference>
<evidence type="ECO:0000256" key="1">
    <source>
        <dbReference type="ARBA" id="ARBA00023015"/>
    </source>
</evidence>
<evidence type="ECO:0000259" key="5">
    <source>
        <dbReference type="PROSITE" id="PS51063"/>
    </source>
</evidence>
<dbReference type="SMART" id="SM00100">
    <property type="entry name" value="cNMP"/>
    <property type="match status" value="1"/>
</dbReference>
<evidence type="ECO:0000313" key="6">
    <source>
        <dbReference type="EMBL" id="RDD61130.1"/>
    </source>
</evidence>
<dbReference type="InterPro" id="IPR036390">
    <property type="entry name" value="WH_DNA-bd_sf"/>
</dbReference>
<dbReference type="InterPro" id="IPR012318">
    <property type="entry name" value="HTH_CRP"/>
</dbReference>
<dbReference type="Gene3D" id="2.60.120.10">
    <property type="entry name" value="Jelly Rolls"/>
    <property type="match status" value="1"/>
</dbReference>
<dbReference type="SUPFAM" id="SSF51206">
    <property type="entry name" value="cAMP-binding domain-like"/>
    <property type="match status" value="1"/>
</dbReference>
<protein>
    <submittedName>
        <fullName evidence="6">Crp/Fnr family transcriptional regulator</fullName>
    </submittedName>
</protein>
<dbReference type="GO" id="GO:0003677">
    <property type="term" value="F:DNA binding"/>
    <property type="evidence" value="ECO:0007669"/>
    <property type="project" value="UniProtKB-KW"/>
</dbReference>
<dbReference type="PROSITE" id="PS50042">
    <property type="entry name" value="CNMP_BINDING_3"/>
    <property type="match status" value="1"/>
</dbReference>
<evidence type="ECO:0000256" key="3">
    <source>
        <dbReference type="ARBA" id="ARBA00023163"/>
    </source>
</evidence>
<comment type="caution">
    <text evidence="6">The sequence shown here is derived from an EMBL/GenBank/DDBJ whole genome shotgun (WGS) entry which is preliminary data.</text>
</comment>
<dbReference type="Pfam" id="PF13545">
    <property type="entry name" value="HTH_Crp_2"/>
    <property type="match status" value="1"/>
</dbReference>
<dbReference type="AlphaFoldDB" id="A0A369T734"/>